<name>A0ABM5ASU8_VULVU</name>
<organism evidence="2 3">
    <name type="scientific">Vulpes vulpes</name>
    <name type="common">Red fox</name>
    <dbReference type="NCBI Taxonomy" id="9627"/>
    <lineage>
        <taxon>Eukaryota</taxon>
        <taxon>Metazoa</taxon>
        <taxon>Chordata</taxon>
        <taxon>Craniata</taxon>
        <taxon>Vertebrata</taxon>
        <taxon>Euteleostomi</taxon>
        <taxon>Mammalia</taxon>
        <taxon>Eutheria</taxon>
        <taxon>Laurasiatheria</taxon>
        <taxon>Carnivora</taxon>
        <taxon>Caniformia</taxon>
        <taxon>Canidae</taxon>
        <taxon>Vulpes</taxon>
    </lineage>
</organism>
<dbReference type="Proteomes" id="UP001652641">
    <property type="component" value="Chromosome 6"/>
</dbReference>
<accession>A0ABM5ASU8</accession>
<dbReference type="GeneID" id="140599383"/>
<gene>
    <name evidence="3" type="primary">LOC140599383</name>
</gene>
<feature type="compositionally biased region" description="Gly residues" evidence="1">
    <location>
        <begin position="88"/>
        <end position="102"/>
    </location>
</feature>
<keyword evidence="2" id="KW-1185">Reference proteome</keyword>
<feature type="region of interest" description="Disordered" evidence="1">
    <location>
        <begin position="1"/>
        <end position="124"/>
    </location>
</feature>
<feature type="compositionally biased region" description="Basic and acidic residues" evidence="1">
    <location>
        <begin position="16"/>
        <end position="45"/>
    </location>
</feature>
<sequence length="300" mass="31923">MFPSAVTALTGAGRSRSPERAGRERARLGERESESARGARGERRRTGGGQALRGLRGVEAGPGVRESPAWGAESGRATPSPGRRRLAAGGGHGGRGAGARGGVRGRRWKPGRLASRGVKGKECTRSAGCGGGLGAGAEPHREAWNSWRVRGGVRARLRSTGSGKEAAQPEKARGALLGARVAPDWLENAARVRARHERSLGRGPDRSNPLPSQRLVRLAVSSARPARPEDVRSSGALGSRLRVAPHWTSLTSEAEHLQWGYLAFLPPAAPWFPGLLLHHHGLCLSMKILVNQREEHVPRP</sequence>
<protein>
    <submittedName>
        <fullName evidence="3">Uncharacterized protein isoform X2</fullName>
    </submittedName>
</protein>
<reference evidence="3" key="1">
    <citation type="submission" date="2025-08" db="UniProtKB">
        <authorList>
            <consortium name="RefSeq"/>
        </authorList>
    </citation>
    <scope>IDENTIFICATION</scope>
    <source>
        <tissue evidence="3">Cell line</tissue>
    </source>
</reference>
<proteinExistence type="predicted"/>
<evidence type="ECO:0000313" key="3">
    <source>
        <dbReference type="RefSeq" id="XP_072617863.1"/>
    </source>
</evidence>
<dbReference type="RefSeq" id="XP_072617863.1">
    <property type="nucleotide sequence ID" value="XM_072761762.1"/>
</dbReference>
<evidence type="ECO:0000256" key="1">
    <source>
        <dbReference type="SAM" id="MobiDB-lite"/>
    </source>
</evidence>
<evidence type="ECO:0000313" key="2">
    <source>
        <dbReference type="Proteomes" id="UP001652641"/>
    </source>
</evidence>